<evidence type="ECO:0000313" key="2">
    <source>
        <dbReference type="EMBL" id="KAK9511940.1"/>
    </source>
</evidence>
<dbReference type="SUPFAM" id="SSF81383">
    <property type="entry name" value="F-box domain"/>
    <property type="match status" value="1"/>
</dbReference>
<name>A0AAW1DPQ2_9HEMI</name>
<dbReference type="EMBL" id="JAPXFL010000001">
    <property type="protein sequence ID" value="KAK9511940.1"/>
    <property type="molecule type" value="Genomic_DNA"/>
</dbReference>
<proteinExistence type="predicted"/>
<dbReference type="Gene3D" id="1.20.1280.50">
    <property type="match status" value="1"/>
</dbReference>
<evidence type="ECO:0000313" key="3">
    <source>
        <dbReference type="Proteomes" id="UP001461498"/>
    </source>
</evidence>
<evidence type="ECO:0000259" key="1">
    <source>
        <dbReference type="Pfam" id="PF12937"/>
    </source>
</evidence>
<dbReference type="Pfam" id="PF12937">
    <property type="entry name" value="F-box-like"/>
    <property type="match status" value="1"/>
</dbReference>
<organism evidence="2 3">
    <name type="scientific">Rhynocoris fuscipes</name>
    <dbReference type="NCBI Taxonomy" id="488301"/>
    <lineage>
        <taxon>Eukaryota</taxon>
        <taxon>Metazoa</taxon>
        <taxon>Ecdysozoa</taxon>
        <taxon>Arthropoda</taxon>
        <taxon>Hexapoda</taxon>
        <taxon>Insecta</taxon>
        <taxon>Pterygota</taxon>
        <taxon>Neoptera</taxon>
        <taxon>Paraneoptera</taxon>
        <taxon>Hemiptera</taxon>
        <taxon>Heteroptera</taxon>
        <taxon>Panheteroptera</taxon>
        <taxon>Cimicomorpha</taxon>
        <taxon>Reduviidae</taxon>
        <taxon>Harpactorinae</taxon>
        <taxon>Harpactorini</taxon>
        <taxon>Rhynocoris</taxon>
    </lineage>
</organism>
<dbReference type="Proteomes" id="UP001461498">
    <property type="component" value="Unassembled WGS sequence"/>
</dbReference>
<dbReference type="InterPro" id="IPR001810">
    <property type="entry name" value="F-box_dom"/>
</dbReference>
<sequence length="219" mass="26254">MDYARRNAIVFRCILSSMDIYGVMKISSVCREWYEQINSDNLLWKRLCAEEGIPPEEWDWQDNEQWLMGPPCKWKQCYINYQRTAFNFNKKQYKPYKYRVHGLNVDYDGQTLLFEAFDGLNICHINKNNIEFKQRLKFANKIAIAKTNTDFIVILQNEGLHFCIFHRLNDKYIFYYKIYLNKDEIKFDLNIDKVSLNLSALSPYLFSNVTRCDRGDEQP</sequence>
<dbReference type="InterPro" id="IPR036047">
    <property type="entry name" value="F-box-like_dom_sf"/>
</dbReference>
<reference evidence="2 3" key="1">
    <citation type="submission" date="2022-12" db="EMBL/GenBank/DDBJ databases">
        <title>Chromosome-level genome assembly of true bugs.</title>
        <authorList>
            <person name="Ma L."/>
            <person name="Li H."/>
        </authorList>
    </citation>
    <scope>NUCLEOTIDE SEQUENCE [LARGE SCALE GENOMIC DNA]</scope>
    <source>
        <strain evidence="2">Lab_2022b</strain>
    </source>
</reference>
<comment type="caution">
    <text evidence="2">The sequence shown here is derived from an EMBL/GenBank/DDBJ whole genome shotgun (WGS) entry which is preliminary data.</text>
</comment>
<protein>
    <recommendedName>
        <fullName evidence="1">F-box domain-containing protein</fullName>
    </recommendedName>
</protein>
<dbReference type="AlphaFoldDB" id="A0AAW1DPQ2"/>
<gene>
    <name evidence="2" type="ORF">O3M35_000497</name>
</gene>
<accession>A0AAW1DPQ2</accession>
<keyword evidence="3" id="KW-1185">Reference proteome</keyword>
<feature type="domain" description="F-box" evidence="1">
    <location>
        <begin position="13"/>
        <end position="48"/>
    </location>
</feature>